<accession>A0AA97I691</accession>
<dbReference type="InterPro" id="IPR005493">
    <property type="entry name" value="RraA/RraA-like"/>
</dbReference>
<dbReference type="PANTHER" id="PTHR33254:SF4">
    <property type="entry name" value="4-HYDROXY-4-METHYL-2-OXOGLUTARATE ALDOLASE 3-RELATED"/>
    <property type="match status" value="1"/>
</dbReference>
<dbReference type="Pfam" id="PF03737">
    <property type="entry name" value="RraA-like"/>
    <property type="match status" value="1"/>
</dbReference>
<comment type="catalytic activity">
    <reaction evidence="12">
        <text>oxaloacetate + H(+) = pyruvate + CO2</text>
        <dbReference type="Rhea" id="RHEA:15641"/>
        <dbReference type="ChEBI" id="CHEBI:15361"/>
        <dbReference type="ChEBI" id="CHEBI:15378"/>
        <dbReference type="ChEBI" id="CHEBI:16452"/>
        <dbReference type="ChEBI" id="CHEBI:16526"/>
        <dbReference type="EC" id="4.1.1.112"/>
    </reaction>
</comment>
<dbReference type="GO" id="GO:0046872">
    <property type="term" value="F:metal ion binding"/>
    <property type="evidence" value="ECO:0007669"/>
    <property type="project" value="UniProtKB-KW"/>
</dbReference>
<dbReference type="RefSeq" id="WP_317139374.1">
    <property type="nucleotide sequence ID" value="NZ_CP118157.1"/>
</dbReference>
<comment type="cofactor">
    <cofactor evidence="2">
        <name>a divalent metal cation</name>
        <dbReference type="ChEBI" id="CHEBI:60240"/>
    </cofactor>
</comment>
<dbReference type="SUPFAM" id="SSF89562">
    <property type="entry name" value="RraA-like"/>
    <property type="match status" value="1"/>
</dbReference>
<dbReference type="EC" id="4.1.3.17" evidence="5"/>
<feature type="binding site" evidence="13">
    <location>
        <position position="111"/>
    </location>
    <ligand>
        <name>Mg(2+)</name>
        <dbReference type="ChEBI" id="CHEBI:18420"/>
    </ligand>
</feature>
<evidence type="ECO:0000256" key="1">
    <source>
        <dbReference type="ARBA" id="ARBA00001342"/>
    </source>
</evidence>
<dbReference type="PANTHER" id="PTHR33254">
    <property type="entry name" value="4-HYDROXY-4-METHYL-2-OXOGLUTARATE ALDOLASE 3-RELATED"/>
    <property type="match status" value="1"/>
</dbReference>
<comment type="subunit">
    <text evidence="4">Homotrimer.</text>
</comment>
<evidence type="ECO:0000256" key="2">
    <source>
        <dbReference type="ARBA" id="ARBA00001968"/>
    </source>
</evidence>
<evidence type="ECO:0000313" key="14">
    <source>
        <dbReference type="EMBL" id="WOF22902.1"/>
    </source>
</evidence>
<dbReference type="EC" id="4.1.1.112" evidence="6"/>
<dbReference type="EMBL" id="CP118157">
    <property type="protein sequence ID" value="WOF22902.1"/>
    <property type="molecule type" value="Genomic_DNA"/>
</dbReference>
<organism evidence="14 15">
    <name type="scientific">Microbacterium betulae</name>
    <dbReference type="NCBI Taxonomy" id="2981139"/>
    <lineage>
        <taxon>Bacteria</taxon>
        <taxon>Bacillati</taxon>
        <taxon>Actinomycetota</taxon>
        <taxon>Actinomycetes</taxon>
        <taxon>Micrococcales</taxon>
        <taxon>Microbacteriaceae</taxon>
        <taxon>Microbacterium</taxon>
    </lineage>
</organism>
<keyword evidence="13" id="KW-0460">Magnesium</keyword>
<evidence type="ECO:0000256" key="4">
    <source>
        <dbReference type="ARBA" id="ARBA00011233"/>
    </source>
</evidence>
<dbReference type="KEGG" id="mbet:N8K70_16140"/>
<dbReference type="GO" id="GO:0008948">
    <property type="term" value="F:oxaloacetate decarboxylase activity"/>
    <property type="evidence" value="ECO:0007669"/>
    <property type="project" value="UniProtKB-EC"/>
</dbReference>
<dbReference type="CDD" id="cd16841">
    <property type="entry name" value="RraA_family"/>
    <property type="match status" value="1"/>
</dbReference>
<evidence type="ECO:0000313" key="15">
    <source>
        <dbReference type="Proteomes" id="UP001305498"/>
    </source>
</evidence>
<reference evidence="14 15" key="1">
    <citation type="submission" date="2023-02" db="EMBL/GenBank/DDBJ databases">
        <title>Microbacterium betulae sp. nov., isolated from birch wood.</title>
        <authorList>
            <person name="Pasciak M."/>
            <person name="Pawlik K.J."/>
            <person name="Martynowski D."/>
            <person name="Laczmanski L."/>
            <person name="Ciekot J."/>
            <person name="Szponar B."/>
            <person name="Wojcik-Fatla A."/>
            <person name="Mackiewicz B."/>
            <person name="Farian E."/>
            <person name="Cholewa G."/>
            <person name="Cholewa A."/>
            <person name="Dutkiewicz J."/>
        </authorList>
    </citation>
    <scope>NUCLEOTIDE SEQUENCE [LARGE SCALE GENOMIC DNA]</scope>
    <source>
        <strain evidence="14 15">AB</strain>
    </source>
</reference>
<evidence type="ECO:0000256" key="5">
    <source>
        <dbReference type="ARBA" id="ARBA00012213"/>
    </source>
</evidence>
<evidence type="ECO:0000256" key="3">
    <source>
        <dbReference type="ARBA" id="ARBA00008621"/>
    </source>
</evidence>
<dbReference type="InterPro" id="IPR036704">
    <property type="entry name" value="RraA/RraA-like_sf"/>
</dbReference>
<dbReference type="Gene3D" id="3.50.30.40">
    <property type="entry name" value="Ribonuclease E inhibitor RraA/RraA-like"/>
    <property type="match status" value="1"/>
</dbReference>
<evidence type="ECO:0000256" key="9">
    <source>
        <dbReference type="ARBA" id="ARBA00029596"/>
    </source>
</evidence>
<evidence type="ECO:0000256" key="7">
    <source>
        <dbReference type="ARBA" id="ARBA00016549"/>
    </source>
</evidence>
<comment type="catalytic activity">
    <reaction evidence="1">
        <text>4-hydroxy-4-methyl-2-oxoglutarate = 2 pyruvate</text>
        <dbReference type="Rhea" id="RHEA:22748"/>
        <dbReference type="ChEBI" id="CHEBI:15361"/>
        <dbReference type="ChEBI" id="CHEBI:58276"/>
        <dbReference type="EC" id="4.1.3.17"/>
    </reaction>
</comment>
<name>A0AA97I691_9MICO</name>
<gene>
    <name evidence="14" type="ORF">N8K70_16140</name>
</gene>
<protein>
    <recommendedName>
        <fullName evidence="7">Putative 4-hydroxy-4-methyl-2-oxoglutarate aldolase</fullName>
        <ecNumber evidence="6">4.1.1.112</ecNumber>
        <ecNumber evidence="5">4.1.3.17</ecNumber>
    </recommendedName>
    <alternativeName>
        <fullName evidence="11">Oxaloacetate decarboxylase</fullName>
    </alternativeName>
    <alternativeName>
        <fullName evidence="9">Regulator of ribonuclease activity homolog</fullName>
    </alternativeName>
    <alternativeName>
        <fullName evidence="10">RraA-like protein</fullName>
    </alternativeName>
</protein>
<evidence type="ECO:0000256" key="13">
    <source>
        <dbReference type="PIRSR" id="PIRSR605493-1"/>
    </source>
</evidence>
<comment type="similarity">
    <text evidence="3">Belongs to the class II aldolase/RraA-like family.</text>
</comment>
<keyword evidence="15" id="KW-1185">Reference proteome</keyword>
<evidence type="ECO:0000256" key="6">
    <source>
        <dbReference type="ARBA" id="ARBA00012947"/>
    </source>
</evidence>
<evidence type="ECO:0000256" key="11">
    <source>
        <dbReference type="ARBA" id="ARBA00032305"/>
    </source>
</evidence>
<keyword evidence="13" id="KW-0479">Metal-binding</keyword>
<evidence type="ECO:0000256" key="10">
    <source>
        <dbReference type="ARBA" id="ARBA00030169"/>
    </source>
</evidence>
<comment type="function">
    <text evidence="8">Catalyzes the aldol cleavage of 4-hydroxy-4-methyl-2-oxoglutarate (HMG) into 2 molecules of pyruvate. Also contains a secondary oxaloacetate (OAA) decarboxylase activity due to the common pyruvate enolate transition state formed following C-C bond cleavage in the retro-aldol and decarboxylation reactions.</text>
</comment>
<sequence>MSDPAARRRRLLSGLDDVELATIGHLCEEGFCAPRIRRVAPAGRMAGVAVTVDLVEPDAIAVNRALVGLAHGEVLVVRVRGGRHAPVGAVTVAAAVARGAAGIVVDGPVTDLSALAASGLPVYATGTTALTTKAIGSSAATSGGTVEIGGVLVRPGDVVAGDENGVVVLDPERFDPGVLDAARRADEREPDLLRRIAGGDPLAELLALGPRREGIGR</sequence>
<comment type="cofactor">
    <cofactor evidence="13">
        <name>Mg(2+)</name>
        <dbReference type="ChEBI" id="CHEBI:18420"/>
    </cofactor>
</comment>
<dbReference type="GO" id="GO:0047443">
    <property type="term" value="F:4-hydroxy-4-methyl-2-oxoglutarate aldolase activity"/>
    <property type="evidence" value="ECO:0007669"/>
    <property type="project" value="UniProtKB-EC"/>
</dbReference>
<dbReference type="AlphaFoldDB" id="A0AA97I691"/>
<proteinExistence type="inferred from homology"/>
<evidence type="ECO:0000256" key="12">
    <source>
        <dbReference type="ARBA" id="ARBA00047973"/>
    </source>
</evidence>
<evidence type="ECO:0000256" key="8">
    <source>
        <dbReference type="ARBA" id="ARBA00025046"/>
    </source>
</evidence>
<dbReference type="Proteomes" id="UP001305498">
    <property type="component" value="Chromosome"/>
</dbReference>